<evidence type="ECO:0000256" key="1">
    <source>
        <dbReference type="SAM" id="Phobius"/>
    </source>
</evidence>
<feature type="transmembrane region" description="Helical" evidence="1">
    <location>
        <begin position="145"/>
        <end position="161"/>
    </location>
</feature>
<dbReference type="PANTHER" id="PTHR35342:SF5">
    <property type="entry name" value="TRICARBOXYLIC TRANSPORT PROTEIN"/>
    <property type="match status" value="1"/>
</dbReference>
<dbReference type="AlphaFoldDB" id="A0A2T4URG5"/>
<keyword evidence="1" id="KW-0812">Transmembrane</keyword>
<gene>
    <name evidence="3" type="ORF">C1I63_04180</name>
</gene>
<dbReference type="InterPro" id="IPR002823">
    <property type="entry name" value="DUF112_TM"/>
</dbReference>
<dbReference type="Proteomes" id="UP000241085">
    <property type="component" value="Unassembled WGS sequence"/>
</dbReference>
<comment type="caution">
    <text evidence="3">The sequence shown here is derived from an EMBL/GenBank/DDBJ whole genome shotgun (WGS) entry which is preliminary data.</text>
</comment>
<dbReference type="RefSeq" id="WP_055794102.1">
    <property type="nucleotide sequence ID" value="NZ_PZPL01000001.1"/>
</dbReference>
<feature type="transmembrane region" description="Helical" evidence="1">
    <location>
        <begin position="46"/>
        <end position="71"/>
    </location>
</feature>
<dbReference type="Pfam" id="PF01970">
    <property type="entry name" value="TctA"/>
    <property type="match status" value="1"/>
</dbReference>
<evidence type="ECO:0000313" key="4">
    <source>
        <dbReference type="Proteomes" id="UP000241085"/>
    </source>
</evidence>
<feature type="transmembrane region" description="Helical" evidence="1">
    <location>
        <begin position="251"/>
        <end position="279"/>
    </location>
</feature>
<name>A0A2T4URG5_9MICO</name>
<feature type="transmembrane region" description="Helical" evidence="1">
    <location>
        <begin position="316"/>
        <end position="340"/>
    </location>
</feature>
<feature type="domain" description="DUF112" evidence="2">
    <location>
        <begin position="19"/>
        <end position="436"/>
    </location>
</feature>
<accession>A0A2T4URG5</accession>
<feature type="transmembrane region" description="Helical" evidence="1">
    <location>
        <begin position="411"/>
        <end position="439"/>
    </location>
</feature>
<sequence length="510" mass="52524">MGFGELWGGLLTVLTPDHLLFALIGCIIGMLVGVLPGFGPAAAVSLLIPVTFGLDATTAIIMLAAILYGAAYGGTTTAVLLRIPGEASSIATTLDGYQMAKQGRGGPALVTAAIASFVGGLIGVVGFVLVAPFSRLALEFGAPELFLVSVLGMALVASFAGKDPVKALLSVGLGLAIASVGIDQGQGVQRFTFDLPELFDGLGLVAVVMGVFGMSEILAQARGGSSGSRRPMKVGRLLPTRSDLRRSFLPYLRGSVIGFAMGLLPGSPGAATSLASYALEKKVSKRPEEFGRGAVEGVAGPEAANNALAVSSMIPLFTLGIPTSATVAIMAGAFTINGLIPGPLLFRDNPEVAWAIIASLIVGNVILLILNVPLARVWVAVLKVPFHYLMAVIIAFMFLGTYSINGSTFDILVMLGAGVVGYLFSLFAVPLTPLVLAIILGPLLEENFQRSLALSRGDYSVFVSGPLSIGLVTVIALAVLFGAVRPALSAALARRASRTIPSDQTKESVS</sequence>
<feature type="transmembrane region" description="Helical" evidence="1">
    <location>
        <begin position="20"/>
        <end position="39"/>
    </location>
</feature>
<reference evidence="3 4" key="1">
    <citation type="submission" date="2018-03" db="EMBL/GenBank/DDBJ databases">
        <title>Bacteriophage NCPPB3778 and a type I-E CRISPR drive the evolution of the US Biological Select Agent, Rathayibacter toxicus.</title>
        <authorList>
            <person name="Davis E.W.II."/>
            <person name="Tabima J.F."/>
            <person name="Weisberg A.J."/>
            <person name="Dantas Lopes L."/>
            <person name="Wiseman M.S."/>
            <person name="Wiseman M.S."/>
            <person name="Pupko T."/>
            <person name="Belcher M.S."/>
            <person name="Sechler A.J."/>
            <person name="Tancos M.A."/>
            <person name="Schroeder B.K."/>
            <person name="Murray T.D."/>
            <person name="Luster D.G."/>
            <person name="Schneider W.L."/>
            <person name="Rogers E."/>
            <person name="Andreote F.D."/>
            <person name="Grunwald N.J."/>
            <person name="Putnam M.L."/>
            <person name="Chang J.H."/>
        </authorList>
    </citation>
    <scope>NUCLEOTIDE SEQUENCE [LARGE SCALE GENOMIC DNA]</scope>
    <source>
        <strain evidence="3 4">DSM 15933</strain>
    </source>
</reference>
<feature type="transmembrane region" description="Helical" evidence="1">
    <location>
        <begin position="386"/>
        <end position="404"/>
    </location>
</feature>
<feature type="transmembrane region" description="Helical" evidence="1">
    <location>
        <begin position="459"/>
        <end position="484"/>
    </location>
</feature>
<dbReference type="PANTHER" id="PTHR35342">
    <property type="entry name" value="TRICARBOXYLIC TRANSPORT PROTEIN"/>
    <property type="match status" value="1"/>
</dbReference>
<protein>
    <submittedName>
        <fullName evidence="3">Transporter</fullName>
    </submittedName>
</protein>
<proteinExistence type="predicted"/>
<keyword evidence="4" id="KW-1185">Reference proteome</keyword>
<keyword evidence="1" id="KW-0472">Membrane</keyword>
<feature type="transmembrane region" description="Helical" evidence="1">
    <location>
        <begin position="352"/>
        <end position="374"/>
    </location>
</feature>
<dbReference type="EMBL" id="PZPL01000001">
    <property type="protein sequence ID" value="PTL72116.1"/>
    <property type="molecule type" value="Genomic_DNA"/>
</dbReference>
<keyword evidence="1" id="KW-1133">Transmembrane helix</keyword>
<feature type="transmembrane region" description="Helical" evidence="1">
    <location>
        <begin position="108"/>
        <end position="133"/>
    </location>
</feature>
<feature type="transmembrane region" description="Helical" evidence="1">
    <location>
        <begin position="201"/>
        <end position="219"/>
    </location>
</feature>
<evidence type="ECO:0000259" key="2">
    <source>
        <dbReference type="Pfam" id="PF01970"/>
    </source>
</evidence>
<evidence type="ECO:0000313" key="3">
    <source>
        <dbReference type="EMBL" id="PTL72116.1"/>
    </source>
</evidence>
<organism evidence="3 4">
    <name type="scientific">Rathayibacter caricis DSM 15933</name>
    <dbReference type="NCBI Taxonomy" id="1328867"/>
    <lineage>
        <taxon>Bacteria</taxon>
        <taxon>Bacillati</taxon>
        <taxon>Actinomycetota</taxon>
        <taxon>Actinomycetes</taxon>
        <taxon>Micrococcales</taxon>
        <taxon>Microbacteriaceae</taxon>
        <taxon>Rathayibacter</taxon>
    </lineage>
</organism>